<evidence type="ECO:0000256" key="4">
    <source>
        <dbReference type="ARBA" id="ARBA00022701"/>
    </source>
</evidence>
<evidence type="ECO:0000256" key="3">
    <source>
        <dbReference type="ARBA" id="ARBA00022490"/>
    </source>
</evidence>
<dbReference type="Gene3D" id="1.20.58.1120">
    <property type="match status" value="1"/>
</dbReference>
<proteinExistence type="inferred from homology"/>
<dbReference type="Pfam" id="PF18198">
    <property type="entry name" value="AAA_lid_11"/>
    <property type="match status" value="1"/>
</dbReference>
<dbReference type="Gene3D" id="1.20.1270.280">
    <property type="match status" value="1"/>
</dbReference>
<dbReference type="FunFam" id="1.20.920.20:FF:000002">
    <property type="entry name" value="Cytoplasmic dynein 1 heavy chain"/>
    <property type="match status" value="1"/>
</dbReference>
<dbReference type="Gene3D" id="1.10.8.710">
    <property type="match status" value="1"/>
</dbReference>
<evidence type="ECO:0000256" key="1">
    <source>
        <dbReference type="ARBA" id="ARBA00004245"/>
    </source>
</evidence>
<evidence type="ECO:0000313" key="13">
    <source>
        <dbReference type="EMBL" id="KAI1718189.1"/>
    </source>
</evidence>
<gene>
    <name evidence="13" type="ORF">DdX_06606</name>
</gene>
<dbReference type="InterPro" id="IPR027417">
    <property type="entry name" value="P-loop_NTPase"/>
</dbReference>
<dbReference type="InterPro" id="IPR004273">
    <property type="entry name" value="Dynein_heavy_D6_P-loop"/>
</dbReference>
<dbReference type="Gene3D" id="3.10.490.20">
    <property type="match status" value="1"/>
</dbReference>
<keyword evidence="3" id="KW-0963">Cytoplasm</keyword>
<dbReference type="Pfam" id="PF18199">
    <property type="entry name" value="Dynein_C"/>
    <property type="match status" value="1"/>
</dbReference>
<dbReference type="Gene3D" id="1.20.140.100">
    <property type="entry name" value="Dynein heavy chain, N-terminal domain 2"/>
    <property type="match status" value="1"/>
</dbReference>
<dbReference type="InterPro" id="IPR042228">
    <property type="entry name" value="Dynein_linker_3"/>
</dbReference>
<dbReference type="Pfam" id="PF03028">
    <property type="entry name" value="Dynein_heavy"/>
    <property type="match status" value="1"/>
</dbReference>
<dbReference type="Gene3D" id="1.10.8.720">
    <property type="entry name" value="Region D6 of dynein motor"/>
    <property type="match status" value="1"/>
</dbReference>
<dbReference type="InterPro" id="IPR003593">
    <property type="entry name" value="AAA+_ATPase"/>
</dbReference>
<dbReference type="GO" id="GO:0045505">
    <property type="term" value="F:dynein intermediate chain binding"/>
    <property type="evidence" value="ECO:0007669"/>
    <property type="project" value="InterPro"/>
</dbReference>
<sequence length="4231" mass="482387">MNEPMNSLQPAIYIVITVAVEEKLPNVQALQNFCDTAASLLVISRVDQKGHVDVSNEISGNKQALFRVIFYKNRPVPLSADGYKTDISVITIHQNATETFLGSIQQVFSKALEQNTNGSKNKQLLGLIHELEENLQTAVGGSSDSAKGITSLEDEINQWIRSAQNNKDPGNYSEALEPLAEQYNAIKNSLDSSFVLDDLFGFVEAAEESVDTLWNAVDHPYPQKRMKQLIEIIGEQLYQFIVARIQPVSELWRSKTSPEALRSSIALVDQWIDAVELLTAKSWPSNPLNEWKGAPMSMEFCVGFKKRLEEIFSLRTLPDQLVGLLRDSSILPQIQSSIESAMRNFNPCVYTLAEADQTQWRMRLNSAEKGIDGLMERAIPELRARLQPSQADLNGVLEDMYSFRNFLNRKSVMERMQVEREALISRLLEYLQVQRKEYNDYVRNSAHAIGKFLTEIASKIIWIRSHVIQAEKMKRNSEPLLNDLPGYKRLVQALDTHLEELRAAESENFDSWCRDMISHTGDDNDSIALQTAGRLMILERERGLLNVSYSDRLARLLSEVRQLQSLGFQIPTKIMNFVQVGQKYYQYGIVLKQVAHFYNTIEQQMLPCQQSMMLEEALAFERLVLPSAKPNEYSAVNITWDNPERLKAYIEKLKEAAQKLTDHNRRLRRSHAEIGDLVVELLHIDLLKEEDKWDKKLLSIRQKFADEERYVTQKQNMRAWAVHWDRQLYKTLQLQFQWGLESLQHQIPTIHAQLIMREQTLQLRPPIEELKSSYYKEVKKFLSIPQRFRGIQNISKESSLFVVMVKRNATRFHHIYEQSEQLFQQLYSIDSQFEEWIALAQVNFEDLIERNFQKAPDWEAQLKHLKVKQRDVEKVPTEIQLGCIKVATNPLKRAFEDVLKRIYDALRWTLKQSITGSLQNIEQTLTEGIEKLSNLPQTLDEVAEANQNQVNLSRSNKQVREQMHIIDEKNTLLRTIFAGGQGVENITAIKEQYERFQTLLEGHELVMKEQVDTMKANVVTRVAKLNADLEKLFELWNQFKPKAEILASDDRLALVKAVEFVREKRAQFEELSQRKEKIVNDCESFEVEVPDFPFFEEMRADLESYEANYLLYENFSNESDKLGEQEWILFRSKTYLFDEFLQQWMEKLKGLPATPVSVRLQKDIENMKEFSACLKFCRGEVLSTDHWLEMFRLLKLPRGTTLEKLTFGDLLKVQHNIVQNVEQLKALNLRAQGEVTMREAIQELEVWAAQAEFSLADYKHSNGSAIKIVKEWKNVVNQVKDNQALLQSLKNSPYYNQFKDQTSIWEKRITDLDIYLHSLNDIQRKWVYLEPIFGRGSLPAEAARFNRIDVEFRAILADIARDSRLIALCSRASMGKTLEQIADQLNRCQRSLNDFLEEKRTAFPRFYFLGDDDLLEILGQSTNPAIIQSHLKKLFQGVDKVIFDSNNENIVSVISSEGEKVQLNRIVRIVPKVETWLAQLNDEIKSTLRKLVAECLQERALNPTKYPSQILCLAEQVRFCSDVELCLNDSDSTNKLTAYKQQLNEQLEQFSRTIVEERILQLKLKALILDLVHHIDIVEQLLGTNNRSPNCWTWQKQLRFYFQAGNIMAKQAGSEIQYTYEYQGNAENLVHTPLTDKCYLTLTQALFMGLGGNPYGPAGTGKTESVKALARLLGRQVLVFNCDEGIDVQSIGRIFVGLVQCGAWGCFDEFNRLEKNVLSAVSSQIQSIQDAIRSRSGQCHLEGHHRPVIVDLNSALFVTLNPAGKGYGGRQRLPDNLKQLFRPIVMSIPDNERIAVTLLFSEGYKNAKELAKKLVTTFSLSKEMLSTQQHYDWGLRALKTVLKGCADVMINIRKQDQNASISADREIEIVVQTLQLNTLSKLTFADSERFQNLLDDIFPGVNKKIAQFESLSNGLKAAAEKLKITITDRQTKKVFELHEQLRQRTGVVIVGPTGAGKSTLWKILQEVLGHVGQHITAFTINPKSMPRNRLLGSMDLDTREWSDGILTSASREAVKDTSKPVWIICDGDIDPEWIEALNSVLDDNKLLTMPSGERIQFGDNVNFIFETDDLTHASPATISRMGMIFISGEEMDELELVRNFVVSNKDILPVQYSEWVQGPLIEAYEWSKGRYTRDMAVCNVAVIKNVLSQVRGASTKNQFLVGLLRGLWPYVDNEHGKPLVEQVILLDQSHLHGNSPLNVYCDQRTDSLISFTDDYGIEVHIDELKRLDRKPFIWTATAQAAKDIIQTWLAYGSDGQRESFIVVGDDGCGKEQLLCSCFETDHKSSVATMHCSAQTNAEHLEQLLLENCVQVSSPTGRILRPKEKENLIVYLKSPNLVKPDKYGTSSLIAFVQQMLAYKGYYGKNLDWIGLENIQIVVSVSTALGMERFSLPARLMSKLRLLKVESSTQEELVAIYTVYLSSILRETTSRSQIESLASQIVHTFEKIKSVFRAGEQFHYTFTPIDLTNWVCSLMRHHLEQEGGKSQNLYRAVTYEACRIFRDKLVNTEHKARFDSILVEFFSTYNRDEDSVYCSDLTPLNPATSQAAGKALHLLSRKDYIAQLEKCIVRYEFDMASFGQVLSDEIVELCLIMDRALTMPGGSLLIAGRSGMGHSSVAKLVAHMHQLRQICPKVSSTYSMKHFGNDLKEAMKWAAVENEQVVLIVEDYQLLNNSFLQCLNSIIASGNAPGLFTPQEFDQIANNLRNIALQDAFEGSINSYFSYKVRQNLHVIVVMDVTHKGFSSRIASNPSLYKHCGVVWREGWDRDATLHQITSLTLKKASIETSGDFQKLFAHVFDQAPPETKIPAKFIAFLNNFTLIMSKKKDGVQSRLKRLKMGVDKLTETRTSVAKMQKKAEKKRRILAEKQAEADRALLAITQSMTGANEQKSNMESLKAATQEENVKIEEQKRLIDQQLKEVEPILKEAREAVGSIKSESLSEIRSLRAPPETIRDILQAVLLFMGILDNSWESMRKFLAKSGVKEEIINFDAHRITPDVVKKIEALIKSKAASFDPKNAKRASVAAAPLATWISANLAYAKIIERIAPLENEKQMLVRNLENAEKEVEDLSKGLSSIGKKVEELKANFELSMKDATQIKIDLDREEATITVASTLVDRLRGEYDRWLEQIKTLEEEFQQMERCCLISAAFVTFIGVSTEETRDRTMKNWLDLCHLPPNFRVVSFLSAETEQLIWKEKGIPSSIIALENGSIIFNNTQTAFIVDPTGKVSAFLAEYFKSNVQVLKGSQHDYLTQVELGVRFGKTLVIEDVDDIEPALIPLLREEFSHQGPRTVVQLGEKQVDLNEKFKLFLCSKNEQIRLPEYIQSAVSVVNFSTTKSGLASQLLSLAIEIERPELEKRSSQLVSQAEVLKIQLDELEQRLLDELANSEGSLLENTQLLASLNSSKENAEKIATSLAESEQLQRELDKERNAYQQFVQKCSQLYFGINQLHNRNHVYNFNEDQNSASRLDSLYRQLQFRVFDTVSRAMFKADRLMFAMEFIHIAQSSAFQSNEWEVFLGQLITESGENFGRWATWIPENRRNDVARLQVHLPTLFHTLNLDDQQNWASFASSSECEDTFPTLVESRLTPFQKLLVVQAIRPDRLHSCMSKFAAQMLGVKSLNISLDLQRIYKFDSSPKEPILIFIGAGADPSQELKEFADKVIGVGRFHQHAMGKGIDRAVLDNLKQCASKGDWLCLTNVHLVADSAMRIIQELSQCAAQDVFRLWLVAEPDDHFTTVFLQECLKLTYEAPPGLKNNLQRTYTQWIQNEPSNLGSDAVDVDVKLKAMFVLGWLHAMVQERRTYVPQGWLKFYEFCTADIKAGRHALDYLFQISMKSQEPDWEAFRGLMRDTIYGGRVENELDLGALQAYLSSYFNSRMITKGRELIISHDLKLPQLGSLQDYLTWITSSFPPENLPLLLGLPRNISFSWEISQSNETITQLRQLKQMGQLMSRSGSGFSRELWTQELTPLLNLWKKLNQNSTLIGRDIESQHGSRNQSDPFAEVLELEFSYAKKQVHKVHTDLTTISKSIKGTITPDMRIINLAREMLAHEIPESWDSSWTGTSNLREYMDQLVMKAKYVQSLRESSQRRSLLEDSSLDLAQLFRPTALLNALRQYTARKKGSSMERLKLTISWQASQLSAEITLTLSHLQIQGALFDGRELRSVGQTSPALSSVPPLSIAWIDEGSQSVAQQKSIVDVPLFTNMQRNDLITEVQMPCAAETRDSWIIAGVALFLA</sequence>
<dbReference type="InterPro" id="IPR054354">
    <property type="entry name" value="DYNC2H1-like_lid"/>
</dbReference>
<dbReference type="PANTHER" id="PTHR45703:SF22">
    <property type="entry name" value="DYNEIN CYTOPLASMIC 2 HEAVY CHAIN 1"/>
    <property type="match status" value="1"/>
</dbReference>
<dbReference type="InterPro" id="IPR042219">
    <property type="entry name" value="AAA_lid_11_sf"/>
</dbReference>
<keyword evidence="9" id="KW-0505">Motor protein</keyword>
<dbReference type="CDD" id="cd02019">
    <property type="entry name" value="NK"/>
    <property type="match status" value="1"/>
</dbReference>
<comment type="caution">
    <text evidence="13">The sequence shown here is derived from an EMBL/GenBank/DDBJ whole genome shotgun (WGS) entry which is preliminary data.</text>
</comment>
<feature type="coiled-coil region" evidence="11">
    <location>
        <begin position="2847"/>
        <end position="2909"/>
    </location>
</feature>
<evidence type="ECO:0000313" key="14">
    <source>
        <dbReference type="Proteomes" id="UP001201812"/>
    </source>
</evidence>
<dbReference type="GO" id="GO:0051959">
    <property type="term" value="F:dynein light intermediate chain binding"/>
    <property type="evidence" value="ECO:0007669"/>
    <property type="project" value="InterPro"/>
</dbReference>
<evidence type="ECO:0000256" key="10">
    <source>
        <dbReference type="ARBA" id="ARBA00023212"/>
    </source>
</evidence>
<dbReference type="Pfam" id="PF12781">
    <property type="entry name" value="AAA_9"/>
    <property type="match status" value="1"/>
</dbReference>
<dbReference type="Pfam" id="PF22597">
    <property type="entry name" value="DYN_lid"/>
    <property type="match status" value="1"/>
</dbReference>
<keyword evidence="4" id="KW-0493">Microtubule</keyword>
<dbReference type="Pfam" id="PF08385">
    <property type="entry name" value="DHC_N1"/>
    <property type="match status" value="1"/>
</dbReference>
<dbReference type="SMART" id="SM00382">
    <property type="entry name" value="AAA"/>
    <property type="match status" value="2"/>
</dbReference>
<dbReference type="InterPro" id="IPR024317">
    <property type="entry name" value="Dynein_heavy_chain_D4_dom"/>
</dbReference>
<dbReference type="Gene3D" id="1.20.920.30">
    <property type="match status" value="1"/>
</dbReference>
<keyword evidence="14" id="KW-1185">Reference proteome</keyword>
<evidence type="ECO:0000256" key="11">
    <source>
        <dbReference type="SAM" id="Coils"/>
    </source>
</evidence>
<dbReference type="InterPro" id="IPR035699">
    <property type="entry name" value="AAA_6"/>
</dbReference>
<dbReference type="InterPro" id="IPR043157">
    <property type="entry name" value="Dynein_AAA1S"/>
</dbReference>
<feature type="coiled-coil region" evidence="11">
    <location>
        <begin position="3407"/>
        <end position="3434"/>
    </location>
</feature>
<dbReference type="InterPro" id="IPR042222">
    <property type="entry name" value="Dynein_2_N"/>
</dbReference>
<dbReference type="InterPro" id="IPR013602">
    <property type="entry name" value="Dynein_heavy_linker"/>
</dbReference>
<dbReference type="Pfam" id="PF12780">
    <property type="entry name" value="AAA_8"/>
    <property type="match status" value="1"/>
</dbReference>
<dbReference type="GO" id="GO:0008569">
    <property type="term" value="F:minus-end-directed microtubule motor activity"/>
    <property type="evidence" value="ECO:0007669"/>
    <property type="project" value="InterPro"/>
</dbReference>
<dbReference type="EMBL" id="JAKKPZ010000008">
    <property type="protein sequence ID" value="KAI1718189.1"/>
    <property type="molecule type" value="Genomic_DNA"/>
</dbReference>
<feature type="coiled-coil region" evidence="11">
    <location>
        <begin position="3112"/>
        <end position="3139"/>
    </location>
</feature>
<keyword evidence="8 11" id="KW-0175">Coiled coil</keyword>
<dbReference type="Gene3D" id="3.20.180.20">
    <property type="entry name" value="Dynein heavy chain, N-terminal domain 2"/>
    <property type="match status" value="1"/>
</dbReference>
<dbReference type="Proteomes" id="UP001201812">
    <property type="component" value="Unassembled WGS sequence"/>
</dbReference>
<feature type="coiled-coil region" evidence="11">
    <location>
        <begin position="646"/>
        <end position="673"/>
    </location>
</feature>
<comment type="similarity">
    <text evidence="2">Belongs to the dynein heavy chain family.</text>
</comment>
<feature type="domain" description="AAA+ ATPase" evidence="12">
    <location>
        <begin position="1651"/>
        <end position="1800"/>
    </location>
</feature>
<reference evidence="13" key="1">
    <citation type="submission" date="2022-01" db="EMBL/GenBank/DDBJ databases">
        <title>Genome Sequence Resource for Two Populations of Ditylenchus destructor, the Migratory Endoparasitic Phytonematode.</title>
        <authorList>
            <person name="Zhang H."/>
            <person name="Lin R."/>
            <person name="Xie B."/>
        </authorList>
    </citation>
    <scope>NUCLEOTIDE SEQUENCE</scope>
    <source>
        <strain evidence="13">BazhouSP</strain>
    </source>
</reference>
<evidence type="ECO:0000256" key="2">
    <source>
        <dbReference type="ARBA" id="ARBA00008887"/>
    </source>
</evidence>
<feature type="coiled-coil region" evidence="11">
    <location>
        <begin position="3042"/>
        <end position="3076"/>
    </location>
</feature>
<dbReference type="InterPro" id="IPR026983">
    <property type="entry name" value="DHC"/>
</dbReference>
<dbReference type="Gene3D" id="3.40.50.300">
    <property type="entry name" value="P-loop containing nucleotide triphosphate hydrolases"/>
    <property type="match status" value="5"/>
</dbReference>
<evidence type="ECO:0000256" key="7">
    <source>
        <dbReference type="ARBA" id="ARBA00023017"/>
    </source>
</evidence>
<protein>
    <submittedName>
        <fullName evidence="13">Dynein heavy chain and region d6 of dynein motor domain-containing protein</fullName>
    </submittedName>
</protein>
<dbReference type="InterPro" id="IPR041658">
    <property type="entry name" value="AAA_lid_11"/>
</dbReference>
<dbReference type="Pfam" id="PF12775">
    <property type="entry name" value="AAA_7"/>
    <property type="match status" value="1"/>
</dbReference>
<name>A0AAD4R2N1_9BILA</name>
<evidence type="ECO:0000256" key="9">
    <source>
        <dbReference type="ARBA" id="ARBA00023175"/>
    </source>
</evidence>
<dbReference type="InterPro" id="IPR043160">
    <property type="entry name" value="Dynein_C_barrel"/>
</dbReference>
<evidence type="ECO:0000256" key="5">
    <source>
        <dbReference type="ARBA" id="ARBA00022741"/>
    </source>
</evidence>
<dbReference type="GO" id="GO:0005874">
    <property type="term" value="C:microtubule"/>
    <property type="evidence" value="ECO:0007669"/>
    <property type="project" value="UniProtKB-KW"/>
</dbReference>
<keyword evidence="6" id="KW-0067">ATP-binding</keyword>
<dbReference type="Pfam" id="PF08393">
    <property type="entry name" value="DHC_N2"/>
    <property type="match status" value="1"/>
</dbReference>
<dbReference type="Pfam" id="PF12774">
    <property type="entry name" value="AAA_6"/>
    <property type="match status" value="1"/>
</dbReference>
<dbReference type="FunFam" id="3.10.490.20:FF:000004">
    <property type="entry name" value="Cytoplasmic dynein heavy chain 2"/>
    <property type="match status" value="1"/>
</dbReference>
<feature type="coiled-coil region" evidence="11">
    <location>
        <begin position="3355"/>
        <end position="3382"/>
    </location>
</feature>
<dbReference type="GO" id="GO:0005524">
    <property type="term" value="F:ATP binding"/>
    <property type="evidence" value="ECO:0007669"/>
    <property type="project" value="UniProtKB-KW"/>
</dbReference>
<dbReference type="SUPFAM" id="SSF52540">
    <property type="entry name" value="P-loop containing nucleoside triphosphate hydrolases"/>
    <property type="match status" value="3"/>
</dbReference>
<feature type="domain" description="AAA+ ATPase" evidence="12">
    <location>
        <begin position="2598"/>
        <end position="2706"/>
    </location>
</feature>
<organism evidence="13 14">
    <name type="scientific">Ditylenchus destructor</name>
    <dbReference type="NCBI Taxonomy" id="166010"/>
    <lineage>
        <taxon>Eukaryota</taxon>
        <taxon>Metazoa</taxon>
        <taxon>Ecdysozoa</taxon>
        <taxon>Nematoda</taxon>
        <taxon>Chromadorea</taxon>
        <taxon>Rhabditida</taxon>
        <taxon>Tylenchina</taxon>
        <taxon>Tylenchomorpha</taxon>
        <taxon>Sphaerularioidea</taxon>
        <taxon>Anguinidae</taxon>
        <taxon>Anguininae</taxon>
        <taxon>Ditylenchus</taxon>
    </lineage>
</organism>
<evidence type="ECO:0000259" key="12">
    <source>
        <dbReference type="SMART" id="SM00382"/>
    </source>
</evidence>
<comment type="subcellular location">
    <subcellularLocation>
        <location evidence="1">Cytoplasm</location>
        <location evidence="1">Cytoskeleton</location>
    </subcellularLocation>
</comment>
<evidence type="ECO:0000256" key="6">
    <source>
        <dbReference type="ARBA" id="ARBA00022840"/>
    </source>
</evidence>
<dbReference type="Pfam" id="PF12777">
    <property type="entry name" value="MT"/>
    <property type="match status" value="1"/>
</dbReference>
<dbReference type="InterPro" id="IPR035706">
    <property type="entry name" value="AAA_9"/>
</dbReference>
<dbReference type="InterPro" id="IPR024743">
    <property type="entry name" value="Dynein_HC_stalk"/>
</dbReference>
<dbReference type="InterPro" id="IPR041228">
    <property type="entry name" value="Dynein_C"/>
</dbReference>
<dbReference type="InterPro" id="IPR013594">
    <property type="entry name" value="Dynein_heavy_tail"/>
</dbReference>
<feature type="coiled-coil region" evidence="11">
    <location>
        <begin position="1061"/>
        <end position="1088"/>
    </location>
</feature>
<keyword evidence="10" id="KW-0206">Cytoskeleton</keyword>
<accession>A0AAD4R2N1</accession>
<dbReference type="FunFam" id="3.40.50.300:FF:000071">
    <property type="entry name" value="Cytoplasmic dynein heavy chain 1"/>
    <property type="match status" value="1"/>
</dbReference>
<keyword evidence="5" id="KW-0547">Nucleotide-binding</keyword>
<dbReference type="GO" id="GO:0007018">
    <property type="term" value="P:microtubule-based movement"/>
    <property type="evidence" value="ECO:0007669"/>
    <property type="project" value="InterPro"/>
</dbReference>
<dbReference type="GO" id="GO:0030286">
    <property type="term" value="C:dynein complex"/>
    <property type="evidence" value="ECO:0007669"/>
    <property type="project" value="UniProtKB-KW"/>
</dbReference>
<dbReference type="PANTHER" id="PTHR45703">
    <property type="entry name" value="DYNEIN HEAVY CHAIN"/>
    <property type="match status" value="1"/>
</dbReference>
<dbReference type="Gene3D" id="1.20.920.20">
    <property type="match status" value="1"/>
</dbReference>
<dbReference type="FunFam" id="3.20.180.20:FF:000002">
    <property type="entry name" value="Cytoplasmic dynein heavy chain 1"/>
    <property type="match status" value="1"/>
</dbReference>
<dbReference type="Gene3D" id="6.10.140.1060">
    <property type="match status" value="1"/>
</dbReference>
<keyword evidence="7" id="KW-0243">Dynein</keyword>
<evidence type="ECO:0000256" key="8">
    <source>
        <dbReference type="ARBA" id="ARBA00023054"/>
    </source>
</evidence>